<evidence type="ECO:0000313" key="2">
    <source>
        <dbReference type="Proteomes" id="UP000181897"/>
    </source>
</evidence>
<dbReference type="OrthoDB" id="7778781at2"/>
<gene>
    <name evidence="1" type="ORF">BOO69_15705</name>
</gene>
<dbReference type="RefSeq" id="WP_071973038.1">
    <property type="nucleotide sequence ID" value="NZ_CP018076.1"/>
</dbReference>
<dbReference type="EMBL" id="CP018076">
    <property type="protein sequence ID" value="APE44690.1"/>
    <property type="molecule type" value="Genomic_DNA"/>
</dbReference>
<reference evidence="1 2" key="1">
    <citation type="submission" date="2016-11" db="EMBL/GenBank/DDBJ databases">
        <title>Complete genome sequence of Sulfitobacter sp. AM1-D1, a toxic bacteria associated with marine dinoflagellate Alexandrium minutum in East China Sea.</title>
        <authorList>
            <person name="Yang Q."/>
            <person name="Zhang X."/>
            <person name="Tian X."/>
        </authorList>
    </citation>
    <scope>NUCLEOTIDE SEQUENCE [LARGE SCALE GENOMIC DNA]</scope>
    <source>
        <strain evidence="1 2">AM1-D1</strain>
    </source>
</reference>
<evidence type="ECO:0000313" key="1">
    <source>
        <dbReference type="EMBL" id="APE44690.1"/>
    </source>
</evidence>
<dbReference type="KEGG" id="suam:BOO69_15705"/>
<name>A0A1J0WK45_9RHOB</name>
<dbReference type="AlphaFoldDB" id="A0A1J0WK45"/>
<organism evidence="1 2">
    <name type="scientific">Sulfitobacter alexandrii</name>
    <dbReference type="NCBI Taxonomy" id="1917485"/>
    <lineage>
        <taxon>Bacteria</taxon>
        <taxon>Pseudomonadati</taxon>
        <taxon>Pseudomonadota</taxon>
        <taxon>Alphaproteobacteria</taxon>
        <taxon>Rhodobacterales</taxon>
        <taxon>Roseobacteraceae</taxon>
        <taxon>Sulfitobacter</taxon>
    </lineage>
</organism>
<dbReference type="Proteomes" id="UP000181897">
    <property type="component" value="Chromosome"/>
</dbReference>
<proteinExistence type="predicted"/>
<accession>A0A1J0WK45</accession>
<keyword evidence="2" id="KW-1185">Reference proteome</keyword>
<sequence>MTAAFAKMARRAGLWLMLAPFLVLSLISDAVMPVATDRGIRMVLCTGTEMVEILVDPDSGQPVDPSDADDTPPRCDWSAAHPAFAPAAPTVIAAIAANVTVIAPAIPPTILSHAGPTGLPPATGPPATI</sequence>
<protein>
    <recommendedName>
        <fullName evidence="3">DUF2946 domain-containing protein</fullName>
    </recommendedName>
</protein>
<dbReference type="STRING" id="1917485.BOO69_15705"/>
<evidence type="ECO:0008006" key="3">
    <source>
        <dbReference type="Google" id="ProtNLM"/>
    </source>
</evidence>